<comment type="caution">
    <text evidence="3">The sequence shown here is derived from an EMBL/GenBank/DDBJ whole genome shotgun (WGS) entry which is preliminary data.</text>
</comment>
<dbReference type="SUPFAM" id="SSF53067">
    <property type="entry name" value="Actin-like ATPase domain"/>
    <property type="match status" value="1"/>
</dbReference>
<dbReference type="InterPro" id="IPR022496">
    <property type="entry name" value="T6A_TsaB"/>
</dbReference>
<dbReference type="Gene3D" id="3.30.420.40">
    <property type="match status" value="2"/>
</dbReference>
<evidence type="ECO:0000256" key="1">
    <source>
        <dbReference type="SAM" id="MobiDB-lite"/>
    </source>
</evidence>
<reference evidence="3 4" key="1">
    <citation type="submission" date="2019-03" db="EMBL/GenBank/DDBJ databases">
        <title>Rhodobacteraceae bacterium SM1902, a new member of the family Rhodobacteraceae isolated from Yantai.</title>
        <authorList>
            <person name="Sun Y."/>
        </authorList>
    </citation>
    <scope>NUCLEOTIDE SEQUENCE [LARGE SCALE GENOMIC DNA]</scope>
    <source>
        <strain evidence="3 4">SM1902</strain>
    </source>
</reference>
<dbReference type="GO" id="GO:0002949">
    <property type="term" value="P:tRNA threonylcarbamoyladenosine modification"/>
    <property type="evidence" value="ECO:0007669"/>
    <property type="project" value="InterPro"/>
</dbReference>
<keyword evidence="4" id="KW-1185">Reference proteome</keyword>
<protein>
    <submittedName>
        <fullName evidence="3">tRNA (Adenosine(37)-N6)-threonylcarbamoyltransferase complex dimerization subunit type 1 TsaB</fullName>
    </submittedName>
</protein>
<accession>A0A4R6B5S1</accession>
<evidence type="ECO:0000259" key="2">
    <source>
        <dbReference type="Pfam" id="PF00814"/>
    </source>
</evidence>
<dbReference type="Proteomes" id="UP000294562">
    <property type="component" value="Unassembled WGS sequence"/>
</dbReference>
<name>A0A4R6B5S1_9RHOB</name>
<dbReference type="GO" id="GO:0005829">
    <property type="term" value="C:cytosol"/>
    <property type="evidence" value="ECO:0007669"/>
    <property type="project" value="TreeGrafter"/>
</dbReference>
<dbReference type="GO" id="GO:0016740">
    <property type="term" value="F:transferase activity"/>
    <property type="evidence" value="ECO:0007669"/>
    <property type="project" value="UniProtKB-KW"/>
</dbReference>
<proteinExistence type="predicted"/>
<dbReference type="RefSeq" id="WP_133340951.1">
    <property type="nucleotide sequence ID" value="NZ_SMZO01000001.1"/>
</dbReference>
<dbReference type="InterPro" id="IPR000905">
    <property type="entry name" value="Gcp-like_dom"/>
</dbReference>
<dbReference type="OrthoDB" id="9809995at2"/>
<feature type="domain" description="Gcp-like" evidence="2">
    <location>
        <begin position="37"/>
        <end position="127"/>
    </location>
</feature>
<dbReference type="NCBIfam" id="TIGR03725">
    <property type="entry name" value="T6A_YeaZ"/>
    <property type="match status" value="1"/>
</dbReference>
<evidence type="ECO:0000313" key="4">
    <source>
        <dbReference type="Proteomes" id="UP000294562"/>
    </source>
</evidence>
<dbReference type="PANTHER" id="PTHR11735">
    <property type="entry name" value="TRNA N6-ADENOSINE THREONYLCARBAMOYLTRANSFERASE"/>
    <property type="match status" value="1"/>
</dbReference>
<feature type="region of interest" description="Disordered" evidence="1">
    <location>
        <begin position="190"/>
        <end position="219"/>
    </location>
</feature>
<dbReference type="InterPro" id="IPR043129">
    <property type="entry name" value="ATPase_NBD"/>
</dbReference>
<evidence type="ECO:0000313" key="3">
    <source>
        <dbReference type="EMBL" id="TDL91447.1"/>
    </source>
</evidence>
<sequence>MTTDPAPIVLAFDTSGPHVSAAILAGDTVLSHRTEALARGQAERLFPLLEESLAEAGLSWDAIDLIGVGKGPGNFTGIRISVSAARGLSLSLERPAIGVSSLEAQAAGALRPCIASVAGRRGAVFAQLLGQDGDEPPRLMDHETLNAAGFAAALPAIGDGAEIVAGVTGGAILPSTPMAIGIAQVALSRRHQETSRPTPLYLRAADAAPARDRPPPRLE</sequence>
<dbReference type="PANTHER" id="PTHR11735:SF11">
    <property type="entry name" value="TRNA THREONYLCARBAMOYLADENOSINE BIOSYNTHESIS PROTEIN TSAB"/>
    <property type="match status" value="1"/>
</dbReference>
<gene>
    <name evidence="3" type="primary">tsaB</name>
    <name evidence="3" type="ORF">E2L05_00645</name>
</gene>
<dbReference type="EMBL" id="SMZO01000001">
    <property type="protein sequence ID" value="TDL91447.1"/>
    <property type="molecule type" value="Genomic_DNA"/>
</dbReference>
<organism evidence="3 4">
    <name type="scientific">Meridianimarinicoccus aquatilis</name>
    <dbReference type="NCBI Taxonomy" id="2552766"/>
    <lineage>
        <taxon>Bacteria</taxon>
        <taxon>Pseudomonadati</taxon>
        <taxon>Pseudomonadota</taxon>
        <taxon>Alphaproteobacteria</taxon>
        <taxon>Rhodobacterales</taxon>
        <taxon>Paracoccaceae</taxon>
        <taxon>Meridianimarinicoccus</taxon>
    </lineage>
</organism>
<keyword evidence="3" id="KW-0808">Transferase</keyword>
<dbReference type="AlphaFoldDB" id="A0A4R6B5S1"/>
<feature type="compositionally biased region" description="Basic and acidic residues" evidence="1">
    <location>
        <begin position="209"/>
        <end position="219"/>
    </location>
</feature>
<dbReference type="Pfam" id="PF00814">
    <property type="entry name" value="TsaD"/>
    <property type="match status" value="1"/>
</dbReference>